<reference evidence="2" key="1">
    <citation type="journal article" date="2020" name="Phytopathology">
        <title>Genome Sequence Resources of Colletotrichum truncatum, C. plurivorum, C. musicola, and C. sojae: Four Species Pathogenic to Soybean (Glycine max).</title>
        <authorList>
            <person name="Rogerio F."/>
            <person name="Boufleur T.R."/>
            <person name="Ciampi-Guillardi M."/>
            <person name="Sukno S.A."/>
            <person name="Thon M.R."/>
            <person name="Massola Junior N.S."/>
            <person name="Baroncelli R."/>
        </authorList>
    </citation>
    <scope>NUCLEOTIDE SEQUENCE</scope>
    <source>
        <strain evidence="2">LFN0074</strain>
    </source>
</reference>
<name>A0A8H6J964_9PEZI</name>
<proteinExistence type="predicted"/>
<dbReference type="AlphaFoldDB" id="A0A8H6J964"/>
<dbReference type="Proteomes" id="UP000639643">
    <property type="component" value="Unassembled WGS sequence"/>
</dbReference>
<feature type="compositionally biased region" description="Acidic residues" evidence="1">
    <location>
        <begin position="243"/>
        <end position="256"/>
    </location>
</feature>
<organism evidence="2 3">
    <name type="scientific">Colletotrichum musicola</name>
    <dbReference type="NCBI Taxonomy" id="2175873"/>
    <lineage>
        <taxon>Eukaryota</taxon>
        <taxon>Fungi</taxon>
        <taxon>Dikarya</taxon>
        <taxon>Ascomycota</taxon>
        <taxon>Pezizomycotina</taxon>
        <taxon>Sordariomycetes</taxon>
        <taxon>Hypocreomycetidae</taxon>
        <taxon>Glomerellales</taxon>
        <taxon>Glomerellaceae</taxon>
        <taxon>Colletotrichum</taxon>
        <taxon>Colletotrichum orchidearum species complex</taxon>
    </lineage>
</organism>
<evidence type="ECO:0000256" key="1">
    <source>
        <dbReference type="SAM" id="MobiDB-lite"/>
    </source>
</evidence>
<accession>A0A8H6J964</accession>
<comment type="caution">
    <text evidence="2">The sequence shown here is derived from an EMBL/GenBank/DDBJ whole genome shotgun (WGS) entry which is preliminary data.</text>
</comment>
<feature type="compositionally biased region" description="Low complexity" evidence="1">
    <location>
        <begin position="226"/>
        <end position="242"/>
    </location>
</feature>
<keyword evidence="3" id="KW-1185">Reference proteome</keyword>
<feature type="region of interest" description="Disordered" evidence="1">
    <location>
        <begin position="216"/>
        <end position="256"/>
    </location>
</feature>
<dbReference type="EMBL" id="WIGM01000936">
    <property type="protein sequence ID" value="KAF6808320.1"/>
    <property type="molecule type" value="Genomic_DNA"/>
</dbReference>
<protein>
    <submittedName>
        <fullName evidence="2">Uncharacterized protein</fullName>
    </submittedName>
</protein>
<evidence type="ECO:0000313" key="2">
    <source>
        <dbReference type="EMBL" id="KAF6808320.1"/>
    </source>
</evidence>
<gene>
    <name evidence="2" type="ORF">CMUS01_13924</name>
</gene>
<evidence type="ECO:0000313" key="3">
    <source>
        <dbReference type="Proteomes" id="UP000639643"/>
    </source>
</evidence>
<sequence>MRSIRSFDLCTPRYELFREGEGVPLWIRDTDARNTYMAAALCDFLHRCQATLQELSIDTRWEAAAATPIAQRITALAKVPPPHFKERWELRFERLRDLHLRNARDDCGALDLALFPACPNLDTLRPSGSMAASLAVDLELYSSVKYLIIPENPTGGYYTSRAIGAIVGRFANLESLMIDFDLAPSERAAVHRLRCKIEQCASLKQLALTPWNPFADDTADDDTTGDDTTGNDIVGDGTMGDDTMGDDTTDDNTTDGETVEDVFNMRLIHSSHALARFQHRPGRGGNDGAEGWDRKYEFSDKLRWPIGED</sequence>